<accession>A0A7L5BKN3</accession>
<sequence>MRIAHSFPTAATKKHQHPPISLPPQEPEMRRMTNLIMDTGNVNELLGAEHDDEGVSSSMEARKEAEGNGIEFHVAMTSWTLRDMEELIVQAAAQQLVGKFGNDRLAKEIEAKTISLVTAKADATLEAVTTEIINQPLIPKYTYGKADADPVTMREFLGLTGRQYLTQMVGSDGKVSERSSYNEKSRIQYLVEKCMETTFKREIEKATNELIAEVRRGVEAKHKAFLEAEKARFREALEKITA</sequence>
<organism evidence="2 3">
    <name type="scientific">Rhizobium oryzihabitans</name>
    <dbReference type="NCBI Taxonomy" id="2267833"/>
    <lineage>
        <taxon>Bacteria</taxon>
        <taxon>Pseudomonadati</taxon>
        <taxon>Pseudomonadota</taxon>
        <taxon>Alphaproteobacteria</taxon>
        <taxon>Hyphomicrobiales</taxon>
        <taxon>Rhizobiaceae</taxon>
        <taxon>Rhizobium/Agrobacterium group</taxon>
        <taxon>Rhizobium</taxon>
    </lineage>
</organism>
<name>A0A7L5BKN3_9HYPH</name>
<evidence type="ECO:0000256" key="1">
    <source>
        <dbReference type="SAM" id="MobiDB-lite"/>
    </source>
</evidence>
<dbReference type="EMBL" id="CP048632">
    <property type="protein sequence ID" value="QIB39315.1"/>
    <property type="molecule type" value="Genomic_DNA"/>
</dbReference>
<dbReference type="AlphaFoldDB" id="A0A7L5BKN3"/>
<feature type="region of interest" description="Disordered" evidence="1">
    <location>
        <begin position="1"/>
        <end position="26"/>
    </location>
</feature>
<protein>
    <submittedName>
        <fullName evidence="2">Uncharacterized protein</fullName>
    </submittedName>
</protein>
<keyword evidence="3" id="KW-1185">Reference proteome</keyword>
<proteinExistence type="predicted"/>
<evidence type="ECO:0000313" key="2">
    <source>
        <dbReference type="EMBL" id="QIB39315.1"/>
    </source>
</evidence>
<dbReference type="RefSeq" id="WP_164056539.1">
    <property type="nucleotide sequence ID" value="NZ_CP048632.1"/>
</dbReference>
<evidence type="ECO:0000313" key="3">
    <source>
        <dbReference type="Proteomes" id="UP000464865"/>
    </source>
</evidence>
<reference evidence="2 3" key="1">
    <citation type="submission" date="2020-02" db="EMBL/GenBank/DDBJ databases">
        <title>Plant-Promoting Endophytic Bacterium Rhizobium oryzihabitans sp. nov., Isolated from the Root of Rice.</title>
        <authorList>
            <person name="zhao J."/>
            <person name="Zhang G."/>
        </authorList>
    </citation>
    <scope>NUCLEOTIDE SEQUENCE [LARGE SCALE GENOMIC DNA]</scope>
    <source>
        <strain evidence="2 3">M15</strain>
    </source>
</reference>
<gene>
    <name evidence="2" type="ORF">G3A56_15980</name>
</gene>
<dbReference type="Proteomes" id="UP000464865">
    <property type="component" value="Chromosome M15-11"/>
</dbReference>
<dbReference type="KEGG" id="roy:G3A56_15980"/>